<dbReference type="Pfam" id="PF13361">
    <property type="entry name" value="UvrD_C"/>
    <property type="match status" value="1"/>
</dbReference>
<evidence type="ECO:0000256" key="4">
    <source>
        <dbReference type="ARBA" id="ARBA00022763"/>
    </source>
</evidence>
<comment type="domain">
    <text evidence="15">The N-terminal DNA-binding domain is a ssDNA-dependent ATPase and has ATP-dependent 3'-5' helicase function. This domain interacts with RecC.</text>
</comment>
<dbReference type="GO" id="GO:0009338">
    <property type="term" value="C:exodeoxyribonuclease V complex"/>
    <property type="evidence" value="ECO:0007669"/>
    <property type="project" value="TreeGrafter"/>
</dbReference>
<evidence type="ECO:0000256" key="6">
    <source>
        <dbReference type="ARBA" id="ARBA00022806"/>
    </source>
</evidence>
<evidence type="ECO:0000313" key="21">
    <source>
        <dbReference type="EMBL" id="QJE01674.1"/>
    </source>
</evidence>
<feature type="region of interest" description="Nuclease activity, interacts with RecD and RecA" evidence="15">
    <location>
        <begin position="1022"/>
        <end position="1307"/>
    </location>
</feature>
<evidence type="ECO:0000256" key="10">
    <source>
        <dbReference type="ARBA" id="ARBA00023125"/>
    </source>
</evidence>
<dbReference type="EMBL" id="CP051685">
    <property type="protein sequence ID" value="QJE01674.1"/>
    <property type="molecule type" value="Genomic_DNA"/>
</dbReference>
<evidence type="ECO:0000256" key="16">
    <source>
        <dbReference type="PROSITE-ProRule" id="PRU00560"/>
    </source>
</evidence>
<dbReference type="SUPFAM" id="SSF52540">
    <property type="entry name" value="P-loop containing nucleoside triphosphate hydrolases"/>
    <property type="match status" value="1"/>
</dbReference>
<comment type="similarity">
    <text evidence="15">Belongs to the helicase family. UvrD subfamily.</text>
</comment>
<evidence type="ECO:0000256" key="7">
    <source>
        <dbReference type="ARBA" id="ARBA00022839"/>
    </source>
</evidence>
<proteinExistence type="inferred from homology"/>
<dbReference type="PANTHER" id="PTHR11070">
    <property type="entry name" value="UVRD / RECB / PCRA DNA HELICASE FAMILY MEMBER"/>
    <property type="match status" value="1"/>
</dbReference>
<evidence type="ECO:0000256" key="15">
    <source>
        <dbReference type="HAMAP-Rule" id="MF_01485"/>
    </source>
</evidence>
<keyword evidence="3 15" id="KW-0547">Nucleotide-binding</keyword>
<keyword evidence="8 15" id="KW-0067">ATP-binding</keyword>
<dbReference type="Gene3D" id="3.90.320.10">
    <property type="match status" value="1"/>
</dbReference>
<dbReference type="KEGG" id="mfy:HH212_17930"/>
<dbReference type="InterPro" id="IPR011335">
    <property type="entry name" value="Restrct_endonuc-II-like"/>
</dbReference>
<evidence type="ECO:0000256" key="9">
    <source>
        <dbReference type="ARBA" id="ARBA00022842"/>
    </source>
</evidence>
<feature type="domain" description="UvrD-like helicase C-terminal" evidence="20">
    <location>
        <begin position="555"/>
        <end position="864"/>
    </location>
</feature>
<comment type="cofactor">
    <cofactor evidence="15">
        <name>Mg(2+)</name>
        <dbReference type="ChEBI" id="CHEBI:18420"/>
    </cofactor>
    <text evidence="15">Binds 1 Mg(2+) ion per subunit.</text>
</comment>
<comment type="catalytic activity">
    <reaction evidence="14 15">
        <text>ATP + H2O = ADP + phosphate + H(+)</text>
        <dbReference type="Rhea" id="RHEA:13065"/>
        <dbReference type="ChEBI" id="CHEBI:15377"/>
        <dbReference type="ChEBI" id="CHEBI:15378"/>
        <dbReference type="ChEBI" id="CHEBI:30616"/>
        <dbReference type="ChEBI" id="CHEBI:43474"/>
        <dbReference type="ChEBI" id="CHEBI:456216"/>
        <dbReference type="EC" id="5.6.2.4"/>
    </reaction>
</comment>
<dbReference type="PROSITE" id="PS51217">
    <property type="entry name" value="UVRD_HELICASE_CTER"/>
    <property type="match status" value="1"/>
</dbReference>
<feature type="compositionally biased region" description="Gly residues" evidence="18">
    <location>
        <begin position="116"/>
        <end position="125"/>
    </location>
</feature>
<name>A0A7Z2ZTS5_9BURK</name>
<keyword evidence="10 15" id="KW-0238">DNA-binding</keyword>
<keyword evidence="2 15" id="KW-0479">Metal-binding</keyword>
<gene>
    <name evidence="15 21" type="primary">recB</name>
    <name evidence="21" type="ORF">HH212_17930</name>
</gene>
<feature type="binding site" evidence="16">
    <location>
        <begin position="19"/>
        <end position="26"/>
    </location>
    <ligand>
        <name>ATP</name>
        <dbReference type="ChEBI" id="CHEBI:30616"/>
    </ligand>
</feature>
<comment type="catalytic activity">
    <reaction evidence="13 15">
        <text>Couples ATP hydrolysis with the unwinding of duplex DNA by translocating in the 3'-5' direction.</text>
        <dbReference type="EC" id="5.6.2.4"/>
    </reaction>
</comment>
<evidence type="ECO:0000256" key="11">
    <source>
        <dbReference type="ARBA" id="ARBA00023204"/>
    </source>
</evidence>
<feature type="coiled-coil region" evidence="17">
    <location>
        <begin position="746"/>
        <end position="773"/>
    </location>
</feature>
<evidence type="ECO:0000256" key="2">
    <source>
        <dbReference type="ARBA" id="ARBA00022723"/>
    </source>
</evidence>
<reference evidence="21 22" key="1">
    <citation type="submission" date="2020-04" db="EMBL/GenBank/DDBJ databases">
        <title>Genome sequencing of novel species.</title>
        <authorList>
            <person name="Heo J."/>
            <person name="Kim S.-J."/>
            <person name="Kim J.-S."/>
            <person name="Hong S.-B."/>
            <person name="Kwon S.-W."/>
        </authorList>
    </citation>
    <scope>NUCLEOTIDE SEQUENCE [LARGE SCALE GENOMIC DNA]</scope>
    <source>
        <strain evidence="21 22">GN2-R2</strain>
    </source>
</reference>
<dbReference type="Gene3D" id="1.10.486.10">
    <property type="entry name" value="PCRA, domain 4"/>
    <property type="match status" value="1"/>
</dbReference>
<keyword evidence="7 15" id="KW-0269">Exonuclease</keyword>
<dbReference type="EC" id="5.6.2.4" evidence="15"/>
<keyword evidence="9 15" id="KW-0460">Magnesium</keyword>
<dbReference type="InterPro" id="IPR027417">
    <property type="entry name" value="P-loop_NTPase"/>
</dbReference>
<evidence type="ECO:0000256" key="13">
    <source>
        <dbReference type="ARBA" id="ARBA00034617"/>
    </source>
</evidence>
<dbReference type="GO" id="GO:0000287">
    <property type="term" value="F:magnesium ion binding"/>
    <property type="evidence" value="ECO:0007669"/>
    <property type="project" value="UniProtKB-UniRule"/>
</dbReference>
<evidence type="ECO:0000256" key="12">
    <source>
        <dbReference type="ARBA" id="ARBA00023235"/>
    </source>
</evidence>
<keyword evidence="12 15" id="KW-0413">Isomerase</keyword>
<feature type="region of interest" description="Disordered" evidence="18">
    <location>
        <begin position="99"/>
        <end position="129"/>
    </location>
</feature>
<dbReference type="GO" id="GO:0005524">
    <property type="term" value="F:ATP binding"/>
    <property type="evidence" value="ECO:0007669"/>
    <property type="project" value="UniProtKB-UniRule"/>
</dbReference>
<dbReference type="RefSeq" id="WP_170203713.1">
    <property type="nucleotide sequence ID" value="NZ_CP051685.1"/>
</dbReference>
<dbReference type="SUPFAM" id="SSF52980">
    <property type="entry name" value="Restriction endonuclease-like"/>
    <property type="match status" value="1"/>
</dbReference>
<comment type="catalytic activity">
    <reaction evidence="15">
        <text>Exonucleolytic cleavage (in the presence of ATP) in either 5'- to 3'- or 3'- to 5'-direction to yield 5'-phosphooligonucleotides.</text>
        <dbReference type="EC" id="3.1.11.5"/>
    </reaction>
</comment>
<dbReference type="InterPro" id="IPR038726">
    <property type="entry name" value="PDDEXK_AddAB-type"/>
</dbReference>
<dbReference type="PROSITE" id="PS51198">
    <property type="entry name" value="UVRD_HELICASE_ATP_BIND"/>
    <property type="match status" value="1"/>
</dbReference>
<feature type="domain" description="UvrD-like helicase ATP-binding" evidence="19">
    <location>
        <begin position="1"/>
        <end position="554"/>
    </location>
</feature>
<evidence type="ECO:0000313" key="22">
    <source>
        <dbReference type="Proteomes" id="UP000502415"/>
    </source>
</evidence>
<dbReference type="GO" id="GO:0043138">
    <property type="term" value="F:3'-5' DNA helicase activity"/>
    <property type="evidence" value="ECO:0007669"/>
    <property type="project" value="UniProtKB-UniRule"/>
</dbReference>
<sequence length="1307" mass="143019">MSNLEPLAFPLHGSRLIEASAGTGKTYTIAALYLRLVLGHGSKGADGSAAAGDDGQGGMGMDAEFDPDFDLAFDAGFGDAEADFAARFDAGAGPDLDGAPAWSLDDAAGEPASHGAYGGAQGGGEAEPSAYLRPLMPPEILVMTFTRAATRELSNRVRERLVQAAAYFRGEARSDDPYLAALADSYADEGGRALAAHRLVLAAETMDEAAIFTIDAWCQRMLREHAFDSGSLFDEELVSDERGLFEDAAHDYWRQHVYPLGGAALAALLSCFKDVEALKRAVRELVPRADGLDQEGDDAAESLGALIVRIERRRQGELARIKAGWAERADAMENWIAAERDRNPKCFHGSKMRADTLAKWFDALRAWALDPQLHTPALTEAAWNRLAPDGIVDAFSKGFSTTVPACFDAMRDLRAALDAVAPLAHALLRHAAGQIARRVAELKRRNRQFGFADMLARLKEALEGPNGAALRQRILDQFPVAMVDEFQDTSPDQYRIFDLLYRVADNDPARGLFLIGDPKQSIYGFRGADIHSYLAARRATAGRHYQLGTNYRSTAQLVRAVNRLFQYAEGEAGDPGQPGYAAGAFRFRKDGDNPLPFEAVAAAGRRQQLVGVDGPFQALAVCSTGRDDLRTDDYRAFFAEHCAEHIVTLLNDARVGFGDPGGGFQRLVPADIAILVRDRREAAAVRHALARRRVASVYLSDQDSVLDSEEAADMLRWLQAVANPLDGALARAAFATATCALPLAALARLASDEQAWENRVEQLKNLHQAWQRQGVLAMLRRFIHELGLPSQLLAAGGGERRLTNLLHLAELLQEASRELDGEQALIRWFAEQIDGMGEAGDERVLRLESDAELVKVVTVHKSKGLEYPLVYLPFAVTARKTERRNRAFFEYVDDGGARRIDLGLGDAALEAVDRARLEEDLRLLYVALTRARHFLWLGVAAVAAGRKGENRLHESALGYLLTGGEAIPAASMGARWQRLRGDVDGIALHDLQPLDGFTVLARQDARPELLRAAPFEHAFERNWSIGSFTSLTRHTVAPPTRPQEENLMEEAEAGAVEPVRVEDAPWHRFPRGATPGNFLHEQLEWMAQEGFDRIDDAEHGARLAQRIERAGWANRLDDALAWLRALATTPLPPLDAALADLAREGTLLPEMEFWFPSRSLDVGALDRLCRARLLGDVARPTLPERQLHGMLKGFTDLVFEHRGRYWVLDYKSNALGPGDAAYTQAAMAAGMAGHRYDIQGAIYLLALHRLLRARLGAAYDPATQLGGALFLFLRGIASPATHGCFLLAPDLELLDGLDGLLGDGERT</sequence>
<evidence type="ECO:0000256" key="8">
    <source>
        <dbReference type="ARBA" id="ARBA00022840"/>
    </source>
</evidence>
<dbReference type="GO" id="GO:0008854">
    <property type="term" value="F:exodeoxyribonuclease V activity"/>
    <property type="evidence" value="ECO:0007669"/>
    <property type="project" value="UniProtKB-EC"/>
</dbReference>
<feature type="active site" description="For nuclease activity" evidence="15">
    <location>
        <position position="1209"/>
    </location>
</feature>
<keyword evidence="4 15" id="KW-0227">DNA damage</keyword>
<comment type="subunit">
    <text evidence="15">Heterotrimer of RecB, RecC and RecD. All subunits contribute to DNA-binding. Interacts with RecA.</text>
</comment>
<dbReference type="CDD" id="cd22352">
    <property type="entry name" value="RecB_C-like"/>
    <property type="match status" value="1"/>
</dbReference>
<dbReference type="Pfam" id="PF00580">
    <property type="entry name" value="UvrD-helicase"/>
    <property type="match status" value="1"/>
</dbReference>
<keyword evidence="22" id="KW-1185">Reference proteome</keyword>
<comment type="miscellaneous">
    <text evidence="15">In the RecBCD complex, RecB has a slow 3'-5' helicase, an exonuclease activity and loads RecA onto ssDNA, RecD has a fast 5'-3' helicase activity, while RecC stimulates the ATPase and processivity of the RecB helicase and contributes to recognition of the Chi site.</text>
</comment>
<feature type="binding site" evidence="15">
    <location>
        <position position="1209"/>
    </location>
    <ligand>
        <name>Mg(2+)</name>
        <dbReference type="ChEBI" id="CHEBI:18420"/>
    </ligand>
</feature>
<evidence type="ECO:0000256" key="5">
    <source>
        <dbReference type="ARBA" id="ARBA00022801"/>
    </source>
</evidence>
<dbReference type="GO" id="GO:0005829">
    <property type="term" value="C:cytosol"/>
    <property type="evidence" value="ECO:0007669"/>
    <property type="project" value="TreeGrafter"/>
</dbReference>
<comment type="domain">
    <text evidence="15">The C-terminal domain has nuclease activity and interacts with RecD. It interacts with RecA, facilitating its loading onto ssDNA.</text>
</comment>
<keyword evidence="17" id="KW-0175">Coiled coil</keyword>
<keyword evidence="6 15" id="KW-0347">Helicase</keyword>
<dbReference type="InterPro" id="IPR004586">
    <property type="entry name" value="RecB"/>
</dbReference>
<dbReference type="PANTHER" id="PTHR11070:SF23">
    <property type="entry name" value="RECBCD ENZYME SUBUNIT RECB"/>
    <property type="match status" value="1"/>
</dbReference>
<dbReference type="Gene3D" id="3.40.50.300">
    <property type="entry name" value="P-loop containing nucleotide triphosphate hydrolases"/>
    <property type="match status" value="3"/>
</dbReference>
<dbReference type="Proteomes" id="UP000502415">
    <property type="component" value="Chromosome"/>
</dbReference>
<feature type="region of interest" description="DNA-binding and helicase activity, interacts with RecC" evidence="15">
    <location>
        <begin position="1"/>
        <end position="962"/>
    </location>
</feature>
<keyword evidence="11 15" id="KW-0234">DNA repair</keyword>
<keyword evidence="5 15" id="KW-0378">Hydrolase</keyword>
<dbReference type="InterPro" id="IPR000212">
    <property type="entry name" value="DNA_helicase_UvrD/REP"/>
</dbReference>
<evidence type="ECO:0000256" key="1">
    <source>
        <dbReference type="ARBA" id="ARBA00022722"/>
    </source>
</evidence>
<evidence type="ECO:0000256" key="14">
    <source>
        <dbReference type="ARBA" id="ARBA00048988"/>
    </source>
</evidence>
<feature type="binding site" evidence="15">
    <location>
        <position position="1080"/>
    </location>
    <ligand>
        <name>Mg(2+)</name>
        <dbReference type="ChEBI" id="CHEBI:18420"/>
    </ligand>
</feature>
<evidence type="ECO:0000256" key="17">
    <source>
        <dbReference type="SAM" id="Coils"/>
    </source>
</evidence>
<dbReference type="NCBIfam" id="TIGR00609">
    <property type="entry name" value="recB"/>
    <property type="match status" value="1"/>
</dbReference>
<dbReference type="InterPro" id="IPR014017">
    <property type="entry name" value="DNA_helicase_UvrD-like_C"/>
</dbReference>
<evidence type="ECO:0000256" key="3">
    <source>
        <dbReference type="ARBA" id="ARBA00022741"/>
    </source>
</evidence>
<feature type="binding site" evidence="15">
    <location>
        <position position="1196"/>
    </location>
    <ligand>
        <name>Mg(2+)</name>
        <dbReference type="ChEBI" id="CHEBI:18420"/>
    </ligand>
</feature>
<protein>
    <recommendedName>
        <fullName evidence="15">RecBCD enzyme subunit RecB</fullName>
        <ecNumber evidence="15">3.1.11.5</ecNumber>
        <ecNumber evidence="15">5.6.2.4</ecNumber>
    </recommendedName>
    <alternativeName>
        <fullName evidence="15">DNA 3'-5' helicase subunit RecB</fullName>
    </alternativeName>
    <alternativeName>
        <fullName evidence="15">Exonuclease V subunit RecB</fullName>
        <shortName evidence="15">ExoV subunit RecB</shortName>
    </alternativeName>
    <alternativeName>
        <fullName evidence="15">Helicase/nuclease RecBCD subunit RecB</fullName>
    </alternativeName>
</protein>
<dbReference type="Pfam" id="PF12705">
    <property type="entry name" value="PDDEXK_1"/>
    <property type="match status" value="1"/>
</dbReference>
<dbReference type="Gene3D" id="1.10.3170.10">
    <property type="entry name" value="Recbcd, chain B, domain 2"/>
    <property type="match status" value="1"/>
</dbReference>
<accession>A0A7Z2ZTS5</accession>
<evidence type="ECO:0000259" key="20">
    <source>
        <dbReference type="PROSITE" id="PS51217"/>
    </source>
</evidence>
<keyword evidence="1 15" id="KW-0540">Nuclease</keyword>
<dbReference type="GO" id="GO:0003677">
    <property type="term" value="F:DNA binding"/>
    <property type="evidence" value="ECO:0007669"/>
    <property type="project" value="UniProtKB-UniRule"/>
</dbReference>
<dbReference type="EC" id="3.1.11.5" evidence="15"/>
<evidence type="ECO:0000259" key="19">
    <source>
        <dbReference type="PROSITE" id="PS51198"/>
    </source>
</evidence>
<dbReference type="InterPro" id="IPR011604">
    <property type="entry name" value="PDDEXK-like_dom_sf"/>
</dbReference>
<dbReference type="HAMAP" id="MF_01485">
    <property type="entry name" value="RecB"/>
    <property type="match status" value="1"/>
</dbReference>
<dbReference type="InterPro" id="IPR014016">
    <property type="entry name" value="UvrD-like_ATP-bd"/>
</dbReference>
<comment type="function">
    <text evidence="15">A helicase/nuclease that prepares dsDNA breaks (DSB) for recombinational DNA repair. Binds to DSBs and unwinds DNA via a highly rapid and processive ATP-dependent bidirectional helicase activity. Unwinds dsDNA until it encounters a Chi (crossover hotspot instigator) sequence from the 3' direction. Cuts ssDNA a few nucleotides 3' to the Chi site. The properties and activities of the enzyme are changed at Chi. The Chi-altered holoenzyme produces a long 3'-ssDNA overhang and facilitates RecA-binding to the ssDNA for homologous DNA recombination and repair. Holoenzyme degrades any linearized DNA that is unable to undergo homologous recombination. In the holoenzyme this subunit contributes ATPase, 3'-5' helicase, exonuclease activity and loads RecA onto ssDNA.</text>
</comment>
<dbReference type="GO" id="GO:0000724">
    <property type="term" value="P:double-strand break repair via homologous recombination"/>
    <property type="evidence" value="ECO:0007669"/>
    <property type="project" value="UniProtKB-UniRule"/>
</dbReference>
<organism evidence="21 22">
    <name type="scientific">Massilia forsythiae</name>
    <dbReference type="NCBI Taxonomy" id="2728020"/>
    <lineage>
        <taxon>Bacteria</taxon>
        <taxon>Pseudomonadati</taxon>
        <taxon>Pseudomonadota</taxon>
        <taxon>Betaproteobacteria</taxon>
        <taxon>Burkholderiales</taxon>
        <taxon>Oxalobacteraceae</taxon>
        <taxon>Telluria group</taxon>
        <taxon>Massilia</taxon>
    </lineage>
</organism>
<evidence type="ECO:0000256" key="18">
    <source>
        <dbReference type="SAM" id="MobiDB-lite"/>
    </source>
</evidence>